<organism evidence="1 2">
    <name type="scientific">Candidatus Chisholmbacteria bacterium RIFCSPHIGHO2_01_FULL_48_12</name>
    <dbReference type="NCBI Taxonomy" id="1797589"/>
    <lineage>
        <taxon>Bacteria</taxon>
        <taxon>Candidatus Chisholmiibacteriota</taxon>
    </lineage>
</organism>
<gene>
    <name evidence="1" type="ORF">A2784_02645</name>
</gene>
<proteinExistence type="predicted"/>
<accession>A0A1G1VUW3</accession>
<dbReference type="PANTHER" id="PTHR39961">
    <property type="entry name" value="HYPOTHETICAL CYTOSOLIC PROTEIN"/>
    <property type="match status" value="1"/>
</dbReference>
<dbReference type="EMBL" id="MHCH01000002">
    <property type="protein sequence ID" value="OGY19201.1"/>
    <property type="molecule type" value="Genomic_DNA"/>
</dbReference>
<sequence length="165" mass="18632">MSQDGFISPTQGKLTTTQVVESISRWLYEEPQAFYRLVIGSDSQERHINGIKVCNFVTAVVVHKVGRGGRYFWKNGRRERIHSIRQKIYTETLLSLETAGKLVPQLRQKLNGNLTWDLEIHIDVGTVGQTRDMIKEVVGMVIGNGYTARTKPDSYAATTIADRHA</sequence>
<dbReference type="Pfam" id="PF04308">
    <property type="entry name" value="RNaseH_like"/>
    <property type="match status" value="1"/>
</dbReference>
<evidence type="ECO:0000313" key="1">
    <source>
        <dbReference type="EMBL" id="OGY19201.1"/>
    </source>
</evidence>
<dbReference type="PANTHER" id="PTHR39961:SF1">
    <property type="entry name" value="DUF458 DOMAIN-CONTAINING PROTEIN"/>
    <property type="match status" value="1"/>
</dbReference>
<reference evidence="1 2" key="1">
    <citation type="journal article" date="2016" name="Nat. Commun.">
        <title>Thousands of microbial genomes shed light on interconnected biogeochemical processes in an aquifer system.</title>
        <authorList>
            <person name="Anantharaman K."/>
            <person name="Brown C.T."/>
            <person name="Hug L.A."/>
            <person name="Sharon I."/>
            <person name="Castelle C.J."/>
            <person name="Probst A.J."/>
            <person name="Thomas B.C."/>
            <person name="Singh A."/>
            <person name="Wilkins M.J."/>
            <person name="Karaoz U."/>
            <person name="Brodie E.L."/>
            <person name="Williams K.H."/>
            <person name="Hubbard S.S."/>
            <person name="Banfield J.F."/>
        </authorList>
    </citation>
    <scope>NUCLEOTIDE SEQUENCE [LARGE SCALE GENOMIC DNA]</scope>
</reference>
<protein>
    <recommendedName>
        <fullName evidence="3">DUF458 domain-containing protein</fullName>
    </recommendedName>
</protein>
<dbReference type="Proteomes" id="UP000177324">
    <property type="component" value="Unassembled WGS sequence"/>
</dbReference>
<evidence type="ECO:0000313" key="2">
    <source>
        <dbReference type="Proteomes" id="UP000177324"/>
    </source>
</evidence>
<dbReference type="AlphaFoldDB" id="A0A1G1VUW3"/>
<dbReference type="STRING" id="1797589.A2784_02645"/>
<name>A0A1G1VUW3_9BACT</name>
<dbReference type="InterPro" id="IPR007405">
    <property type="entry name" value="Phage_KVP40_Orf299"/>
</dbReference>
<comment type="caution">
    <text evidence="1">The sequence shown here is derived from an EMBL/GenBank/DDBJ whole genome shotgun (WGS) entry which is preliminary data.</text>
</comment>
<evidence type="ECO:0008006" key="3">
    <source>
        <dbReference type="Google" id="ProtNLM"/>
    </source>
</evidence>